<sequence length="468" mass="55132">MLLKLNENDNLTKKKPKRIVKHKKKAWRITSNVEDVERFLESKRLDERLGAPFEERDSDSLFIVDTKAAKPQPPKDESTRKRKLKEIGPLRCYSILTPSSAVVDPLKKRNRVRLPQERGDPLLRKIMEEKRAKGKIPTRFLQSMKHHQEKVELLANKKKREKLRSNFDFDLWGEKGDSLMIGDKKVVGLELSDELKTYTMEKTGKRVYSRPKTMFSKTTALKPVEYPHPGTSYNPTFQDHQDLLQKACDVEIKELKQEAKTRRRLGPMLKKIPIQKKEAEWMTEMSQGLADDEEPEGEQVETPCVRPTKPKTRKQKIKAKALRMQEMRRKKLKEAKKRMQEFERLRSIRREIRKGEELQAKRLEQRKKEKEEKLLKPAILSRYKYEPPQIEVNLSDEIAGSLRGLKTEGHVLVDRYKSMQRRNIIEPRIRQRVVLKYKHKVFKKRSHVEPTGVRVGDRNNRSTEPIAK</sequence>
<keyword evidence="6" id="KW-0175">Coiled coil</keyword>
<dbReference type="GO" id="GO:0005654">
    <property type="term" value="C:nucleoplasm"/>
    <property type="evidence" value="ECO:0007669"/>
    <property type="project" value="UniProtKB-SubCell"/>
</dbReference>
<organism evidence="8">
    <name type="scientific">Simocephalus serrulatus</name>
    <dbReference type="NCBI Taxonomy" id="117539"/>
    <lineage>
        <taxon>Eukaryota</taxon>
        <taxon>Metazoa</taxon>
        <taxon>Ecdysozoa</taxon>
        <taxon>Arthropoda</taxon>
        <taxon>Crustacea</taxon>
        <taxon>Branchiopoda</taxon>
        <taxon>Diplostraca</taxon>
        <taxon>Cladocera</taxon>
        <taxon>Anomopoda</taxon>
        <taxon>Daphniidae</taxon>
        <taxon>Simocephalus</taxon>
    </lineage>
</organism>
<dbReference type="EMBL" id="LR024662">
    <property type="protein sequence ID" value="SVE94281.1"/>
    <property type="molecule type" value="mRNA"/>
</dbReference>
<comment type="function">
    <text evidence="5">May play a role in ribosome biogenesis.</text>
</comment>
<dbReference type="GO" id="GO:0000027">
    <property type="term" value="P:ribosomal large subunit assembly"/>
    <property type="evidence" value="ECO:0007669"/>
    <property type="project" value="UniProtKB-UniRule"/>
</dbReference>
<gene>
    <name evidence="8" type="primary">EOG090X07H9</name>
</gene>
<reference evidence="8" key="1">
    <citation type="submission" date="2018-08" db="EMBL/GenBank/DDBJ databases">
        <authorList>
            <person name="Cornetti L."/>
        </authorList>
    </citation>
    <scope>NUCLEOTIDE SEQUENCE</scope>
    <source>
        <strain evidence="8">OM-SAIQ-clone2</strain>
    </source>
</reference>
<dbReference type="GO" id="GO:0008097">
    <property type="term" value="F:5S rRNA binding"/>
    <property type="evidence" value="ECO:0007669"/>
    <property type="project" value="TreeGrafter"/>
</dbReference>
<feature type="region of interest" description="Disordered" evidence="7">
    <location>
        <begin position="62"/>
        <end position="82"/>
    </location>
</feature>
<feature type="region of interest" description="Disordered" evidence="7">
    <location>
        <begin position="446"/>
        <end position="468"/>
    </location>
</feature>
<feature type="coiled-coil region" evidence="6">
    <location>
        <begin position="325"/>
        <end position="373"/>
    </location>
</feature>
<evidence type="ECO:0000256" key="5">
    <source>
        <dbReference type="PIRNR" id="PIRNR017302"/>
    </source>
</evidence>
<evidence type="ECO:0000256" key="6">
    <source>
        <dbReference type="SAM" id="Coils"/>
    </source>
</evidence>
<dbReference type="GO" id="GO:0005730">
    <property type="term" value="C:nucleolus"/>
    <property type="evidence" value="ECO:0007669"/>
    <property type="project" value="UniProtKB-SubCell"/>
</dbReference>
<keyword evidence="4 5" id="KW-0539">Nucleus</keyword>
<feature type="region of interest" description="Disordered" evidence="7">
    <location>
        <begin position="289"/>
        <end position="313"/>
    </location>
</feature>
<name>A0A4Y7NM04_9CRUS</name>
<evidence type="ECO:0000256" key="2">
    <source>
        <dbReference type="ARBA" id="ARBA00018339"/>
    </source>
</evidence>
<dbReference type="GO" id="GO:0006364">
    <property type="term" value="P:rRNA processing"/>
    <property type="evidence" value="ECO:0007669"/>
    <property type="project" value="TreeGrafter"/>
</dbReference>
<dbReference type="AlphaFoldDB" id="A0A4Y7NM04"/>
<dbReference type="PANTHER" id="PTHR14211:SF7">
    <property type="entry name" value="RIBOSOME BIOGENESIS PROTEIN NOP53"/>
    <property type="match status" value="1"/>
</dbReference>
<protein>
    <recommendedName>
        <fullName evidence="2 5">Ribosome biogenesis protein NOP53</fullName>
    </recommendedName>
</protein>
<proteinExistence type="evidence at transcript level"/>
<dbReference type="PANTHER" id="PTHR14211">
    <property type="entry name" value="GLIOMA SUPPRESSOR CANDIDATE REGION GENE 2"/>
    <property type="match status" value="1"/>
</dbReference>
<evidence type="ECO:0000256" key="4">
    <source>
        <dbReference type="ARBA" id="ARBA00023242"/>
    </source>
</evidence>
<feature type="compositionally biased region" description="Acidic residues" evidence="7">
    <location>
        <begin position="290"/>
        <end position="299"/>
    </location>
</feature>
<feature type="compositionally biased region" description="Basic and acidic residues" evidence="7">
    <location>
        <begin position="455"/>
        <end position="468"/>
    </location>
</feature>
<evidence type="ECO:0000256" key="3">
    <source>
        <dbReference type="ARBA" id="ARBA00022517"/>
    </source>
</evidence>
<comment type="subcellular location">
    <subcellularLocation>
        <location evidence="5">Nucleus</location>
        <location evidence="5">Nucleolus</location>
    </subcellularLocation>
    <subcellularLocation>
        <location evidence="5">Nucleus</location>
        <location evidence="5">Nucleoplasm</location>
    </subcellularLocation>
</comment>
<evidence type="ECO:0000256" key="1">
    <source>
        <dbReference type="ARBA" id="ARBA00008838"/>
    </source>
</evidence>
<accession>A0A4Y7NM04</accession>
<comment type="similarity">
    <text evidence="1 5">Belongs to the NOP53 family.</text>
</comment>
<dbReference type="Pfam" id="PF07767">
    <property type="entry name" value="Nop53"/>
    <property type="match status" value="1"/>
</dbReference>
<dbReference type="InterPro" id="IPR011687">
    <property type="entry name" value="Nop53/GLTSCR2"/>
</dbReference>
<evidence type="ECO:0000256" key="7">
    <source>
        <dbReference type="SAM" id="MobiDB-lite"/>
    </source>
</evidence>
<dbReference type="PIRSF" id="PIRSF017302">
    <property type="entry name" value="Gltscr2"/>
    <property type="match status" value="1"/>
</dbReference>
<evidence type="ECO:0000313" key="8">
    <source>
        <dbReference type="EMBL" id="SVE94281.1"/>
    </source>
</evidence>
<keyword evidence="3 5" id="KW-0690">Ribosome biogenesis</keyword>